<feature type="domain" description="Fucosyltransferase C-terminal" evidence="4">
    <location>
        <begin position="139"/>
        <end position="250"/>
    </location>
</feature>
<sequence length="334" mass="39242">MIKIYIPGPFSIPIWRQFPDSKRCIWGNCEFYFEEPKEYDYLVVWGLEKELPTLCPKEKRLCFLGEPPYVKRYPKAFREQFGYVFGCQPKMINKGLMRRLMPTLAWMAGCKIGANVFKDDPDTFMSYQDFKHYEAKESRLDKVCFITSNKKFTKGHRDRVNFANKILKNHIDFIDVYGNGYNPVDDKLEVMSKYKYVLAIENGQCMDYWTEKLADSYLAGCYPIYYGCPNISDYFKQDSMLKVDIRDYEKTISAIKKIIDQDLFSASKEAVSVARNLVLDKYNMFNLIANEVNKIDSYSSVIEKMSLPETIYPMKYTLKDLFLCKLARLFNITL</sequence>
<dbReference type="SUPFAM" id="SSF53756">
    <property type="entry name" value="UDP-Glycosyltransferase/glycogen phosphorylase"/>
    <property type="match status" value="1"/>
</dbReference>
<dbReference type="Proteomes" id="UP000283329">
    <property type="component" value="Unassembled WGS sequence"/>
</dbReference>
<comment type="caution">
    <text evidence="5">The sequence shown here is derived from an EMBL/GenBank/DDBJ whole genome shotgun (WGS) entry which is preliminary data.</text>
</comment>
<dbReference type="GO" id="GO:0016020">
    <property type="term" value="C:membrane"/>
    <property type="evidence" value="ECO:0007669"/>
    <property type="project" value="InterPro"/>
</dbReference>
<evidence type="ECO:0000313" key="5">
    <source>
        <dbReference type="EMBL" id="RHH41962.1"/>
    </source>
</evidence>
<dbReference type="Gene3D" id="3.40.50.11660">
    <property type="entry name" value="Glycosyl transferase family 10, C-terminal domain"/>
    <property type="match status" value="1"/>
</dbReference>
<gene>
    <name evidence="5" type="ORF">DW206_19775</name>
</gene>
<organism evidence="5 6">
    <name type="scientific">Bacteroides ovatus</name>
    <dbReference type="NCBI Taxonomy" id="28116"/>
    <lineage>
        <taxon>Bacteria</taxon>
        <taxon>Pseudomonadati</taxon>
        <taxon>Bacteroidota</taxon>
        <taxon>Bacteroidia</taxon>
        <taxon>Bacteroidales</taxon>
        <taxon>Bacteroidaceae</taxon>
        <taxon>Bacteroides</taxon>
    </lineage>
</organism>
<reference evidence="5 6" key="1">
    <citation type="submission" date="2018-08" db="EMBL/GenBank/DDBJ databases">
        <title>A genome reference for cultivated species of the human gut microbiota.</title>
        <authorList>
            <person name="Zou Y."/>
            <person name="Xue W."/>
            <person name="Luo G."/>
        </authorList>
    </citation>
    <scope>NUCLEOTIDE SEQUENCE [LARGE SCALE GENOMIC DNA]</scope>
    <source>
        <strain evidence="5 6">AM17-48</strain>
    </source>
</reference>
<evidence type="ECO:0000256" key="3">
    <source>
        <dbReference type="ARBA" id="ARBA00022679"/>
    </source>
</evidence>
<keyword evidence="3 5" id="KW-0808">Transferase</keyword>
<dbReference type="GeneID" id="29452157"/>
<dbReference type="InterPro" id="IPR038577">
    <property type="entry name" value="GT10-like_C_sf"/>
</dbReference>
<dbReference type="AlphaFoldDB" id="A0A414WUE4"/>
<dbReference type="GO" id="GO:0046920">
    <property type="term" value="F:alpha-(1-&gt;3)-fucosyltransferase activity"/>
    <property type="evidence" value="ECO:0007669"/>
    <property type="project" value="TreeGrafter"/>
</dbReference>
<dbReference type="EMBL" id="QRJR01000025">
    <property type="protein sequence ID" value="RHH41962.1"/>
    <property type="molecule type" value="Genomic_DNA"/>
</dbReference>
<evidence type="ECO:0000313" key="6">
    <source>
        <dbReference type="Proteomes" id="UP000283329"/>
    </source>
</evidence>
<name>A0A414WUE4_BACOV</name>
<keyword evidence="2" id="KW-0328">Glycosyltransferase</keyword>
<dbReference type="InterPro" id="IPR001503">
    <property type="entry name" value="Glyco_trans_10"/>
</dbReference>
<dbReference type="PANTHER" id="PTHR11929">
    <property type="entry name" value="ALPHA- 1,3 -FUCOSYLTRANSFERASE"/>
    <property type="match status" value="1"/>
</dbReference>
<accession>A0A414WUE4</accession>
<dbReference type="RefSeq" id="WP_004297012.1">
    <property type="nucleotide sequence ID" value="NZ_CAKJZM010000002.1"/>
</dbReference>
<dbReference type="InterPro" id="IPR055270">
    <property type="entry name" value="Glyco_tran_10_C"/>
</dbReference>
<comment type="similarity">
    <text evidence="1">Belongs to the glycosyltransferase 10 family.</text>
</comment>
<evidence type="ECO:0000259" key="4">
    <source>
        <dbReference type="Pfam" id="PF00852"/>
    </source>
</evidence>
<dbReference type="PANTHER" id="PTHR11929:SF194">
    <property type="entry name" value="ALPHA-(1,3)-FUCOSYLTRANSFERASE 10"/>
    <property type="match status" value="1"/>
</dbReference>
<dbReference type="Pfam" id="PF00852">
    <property type="entry name" value="Glyco_transf_10"/>
    <property type="match status" value="1"/>
</dbReference>
<evidence type="ECO:0000256" key="1">
    <source>
        <dbReference type="ARBA" id="ARBA00008919"/>
    </source>
</evidence>
<protein>
    <submittedName>
        <fullName evidence="5">Transferase</fullName>
    </submittedName>
</protein>
<proteinExistence type="inferred from homology"/>
<evidence type="ECO:0000256" key="2">
    <source>
        <dbReference type="ARBA" id="ARBA00022676"/>
    </source>
</evidence>